<protein>
    <submittedName>
        <fullName evidence="1">Uncharacterized protein</fullName>
    </submittedName>
</protein>
<dbReference type="Pfam" id="PF26511">
    <property type="entry name" value="DUF8172"/>
    <property type="match status" value="1"/>
</dbReference>
<keyword evidence="2" id="KW-1185">Reference proteome</keyword>
<dbReference type="AlphaFoldDB" id="A0ABD5R337"/>
<accession>A0ABD5R337</accession>
<sequence length="294" mass="34365">MTEIDSSPVLKYHLPTDNRYSIAYISDDIERGKTRRQQYEDDPSTDVVGGTVEIEGNAVYHIYTRNNPDEYLKSYQGEMDYEEWITSLSEDDAQFLLLVFDAFEGVIETVDSEDSYMELYKRMNHGDLLRVPNRVQWKQSVAAVAAELLSKFILIHPMPNSNHRTALGVVDRYMASYDSDFAMPDTGEDQSWYPWASDFIFDSKRLLTLRRKLSLLKYAHKCGYDKVRRKDGAEIDLTEVDFDRNNHRAYYKRRHLERSRDFIDLLLERTGHSHLAEMDDKGKQVFIDRLKASS</sequence>
<name>A0ABD5R337_9EURY</name>
<proteinExistence type="predicted"/>
<evidence type="ECO:0000313" key="1">
    <source>
        <dbReference type="EMBL" id="MFC5279388.1"/>
    </source>
</evidence>
<organism evidence="1 2">
    <name type="scientific">Halorubrum rubrum</name>
    <dbReference type="NCBI Taxonomy" id="1126240"/>
    <lineage>
        <taxon>Archaea</taxon>
        <taxon>Methanobacteriati</taxon>
        <taxon>Methanobacteriota</taxon>
        <taxon>Stenosarchaea group</taxon>
        <taxon>Halobacteria</taxon>
        <taxon>Halobacteriales</taxon>
        <taxon>Haloferacaceae</taxon>
        <taxon>Halorubrum</taxon>
    </lineage>
</organism>
<reference evidence="1 2" key="1">
    <citation type="journal article" date="2019" name="Int. J. Syst. Evol. Microbiol.">
        <title>The Global Catalogue of Microorganisms (GCM) 10K type strain sequencing project: providing services to taxonomists for standard genome sequencing and annotation.</title>
        <authorList>
            <consortium name="The Broad Institute Genomics Platform"/>
            <consortium name="The Broad Institute Genome Sequencing Center for Infectious Disease"/>
            <person name="Wu L."/>
            <person name="Ma J."/>
        </authorList>
    </citation>
    <scope>NUCLEOTIDE SEQUENCE [LARGE SCALE GENOMIC DNA]</scope>
    <source>
        <strain evidence="1 2">CGMCC 1.12124</strain>
    </source>
</reference>
<comment type="caution">
    <text evidence="1">The sequence shown here is derived from an EMBL/GenBank/DDBJ whole genome shotgun (WGS) entry which is preliminary data.</text>
</comment>
<dbReference type="Proteomes" id="UP001596118">
    <property type="component" value="Unassembled WGS sequence"/>
</dbReference>
<dbReference type="EMBL" id="JBHSKY010000011">
    <property type="protein sequence ID" value="MFC5279388.1"/>
    <property type="molecule type" value="Genomic_DNA"/>
</dbReference>
<dbReference type="InterPro" id="IPR058485">
    <property type="entry name" value="DUF8172"/>
</dbReference>
<dbReference type="RefSeq" id="WP_256412965.1">
    <property type="nucleotide sequence ID" value="NZ_JANHDM010000014.1"/>
</dbReference>
<evidence type="ECO:0000313" key="2">
    <source>
        <dbReference type="Proteomes" id="UP001596118"/>
    </source>
</evidence>
<gene>
    <name evidence="1" type="ORF">ACFPM1_11575</name>
</gene>